<keyword evidence="1 4" id="KW-0808">Transferase</keyword>
<dbReference type="Proteomes" id="UP000475117">
    <property type="component" value="Chromosome"/>
</dbReference>
<keyword evidence="2 4" id="KW-0548">Nucleotidyltransferase</keyword>
<dbReference type="Gene3D" id="3.30.230.120">
    <property type="match status" value="1"/>
</dbReference>
<dbReference type="InterPro" id="IPR004821">
    <property type="entry name" value="Cyt_trans-like"/>
</dbReference>
<dbReference type="InterPro" id="IPR014729">
    <property type="entry name" value="Rossmann-like_a/b/a_fold"/>
</dbReference>
<name>A0A6B3L958_9BACT</name>
<dbReference type="NCBIfam" id="TIGR00125">
    <property type="entry name" value="cyt_tran_rel"/>
    <property type="match status" value="1"/>
</dbReference>
<protein>
    <submittedName>
        <fullName evidence="4">Adenylyltransferase/cytidyltransferase family protein</fullName>
    </submittedName>
</protein>
<evidence type="ECO:0000256" key="1">
    <source>
        <dbReference type="ARBA" id="ARBA00022679"/>
    </source>
</evidence>
<dbReference type="RefSeq" id="WP_164362224.1">
    <property type="nucleotide sequence ID" value="NZ_CP066776.1"/>
</dbReference>
<dbReference type="Gene3D" id="3.40.50.620">
    <property type="entry name" value="HUPs"/>
    <property type="match status" value="1"/>
</dbReference>
<proteinExistence type="predicted"/>
<dbReference type="KEGG" id="soa:G3M56_010440"/>
<evidence type="ECO:0000256" key="2">
    <source>
        <dbReference type="ARBA" id="ARBA00022695"/>
    </source>
</evidence>
<dbReference type="InterPro" id="IPR050385">
    <property type="entry name" value="Archaeal_FAD_synthase"/>
</dbReference>
<dbReference type="Pfam" id="PF01467">
    <property type="entry name" value="CTP_transf_like"/>
    <property type="match status" value="1"/>
</dbReference>
<evidence type="ECO:0000259" key="3">
    <source>
        <dbReference type="Pfam" id="PF01467"/>
    </source>
</evidence>
<dbReference type="SUPFAM" id="SSF55060">
    <property type="entry name" value="GHMP Kinase, C-terminal domain"/>
    <property type="match status" value="1"/>
</dbReference>
<keyword evidence="5" id="KW-1185">Reference proteome</keyword>
<feature type="domain" description="Cytidyltransferase-like" evidence="3">
    <location>
        <begin position="6"/>
        <end position="104"/>
    </location>
</feature>
<dbReference type="AlphaFoldDB" id="A0A6B3L958"/>
<dbReference type="GO" id="GO:0016779">
    <property type="term" value="F:nucleotidyltransferase activity"/>
    <property type="evidence" value="ECO:0007669"/>
    <property type="project" value="UniProtKB-KW"/>
</dbReference>
<dbReference type="PANTHER" id="PTHR43793">
    <property type="entry name" value="FAD SYNTHASE"/>
    <property type="match status" value="1"/>
</dbReference>
<sequence>MKRIFVSGCYDILHAGHLQFFEEARALGDHLTVSFASEEVLWHHKQRRSSIPDEHKKVVLEGLRMIDEVIVGSDHDLGLDFKSWFLEAKPDMLVVTEDDQYEDVKRALCAEVGATYHVLPKTPPRFAPVSTSGIVKWVKAPTESPLRVDFAGGWLDVPRYAREGAYVVNCAISPMVSLRDWGYRKRSGLGGSGAWALLNGEDGVTGELALGVGWQDPAVIRETGVCVWRSGQRPVLDFKRNGEMLKGRMALLWTGHEHDTPGVADQERDYAAIERAAAVARQAVLDESIEQLAEAVSLSYAVQLGEGMEELGEVDGAIASKYCGGGHGGYALYLFTSRAARDAAVTDTGDAMIAIEPYCR</sequence>
<dbReference type="SUPFAM" id="SSF52374">
    <property type="entry name" value="Nucleotidylyl transferase"/>
    <property type="match status" value="1"/>
</dbReference>
<reference evidence="4 5" key="1">
    <citation type="submission" date="2020-12" db="EMBL/GenBank/DDBJ databases">
        <title>Sulforoseuscoccus oceanibium gen. nov., sp. nov., a representative of the phylum Verrucomicrobia with special cytoplasmic membrane, and proposal of Sulforoseuscoccusaceae fam. nov.</title>
        <authorList>
            <person name="Xi F."/>
        </authorList>
    </citation>
    <scope>NUCLEOTIDE SEQUENCE [LARGE SCALE GENOMIC DNA]</scope>
    <source>
        <strain evidence="4 5">T37</strain>
    </source>
</reference>
<dbReference type="PANTHER" id="PTHR43793:SF1">
    <property type="entry name" value="FAD SYNTHASE"/>
    <property type="match status" value="1"/>
</dbReference>
<dbReference type="EMBL" id="CP066776">
    <property type="protein sequence ID" value="QQL44303.1"/>
    <property type="molecule type" value="Genomic_DNA"/>
</dbReference>
<evidence type="ECO:0000313" key="4">
    <source>
        <dbReference type="EMBL" id="QQL44303.1"/>
    </source>
</evidence>
<organism evidence="4 5">
    <name type="scientific">Sulfuriroseicoccus oceanibius</name>
    <dbReference type="NCBI Taxonomy" id="2707525"/>
    <lineage>
        <taxon>Bacteria</taxon>
        <taxon>Pseudomonadati</taxon>
        <taxon>Verrucomicrobiota</taxon>
        <taxon>Verrucomicrobiia</taxon>
        <taxon>Verrucomicrobiales</taxon>
        <taxon>Verrucomicrobiaceae</taxon>
        <taxon>Sulfuriroseicoccus</taxon>
    </lineage>
</organism>
<gene>
    <name evidence="4" type="ORF">G3M56_010440</name>
</gene>
<accession>A0A6B3L958</accession>
<evidence type="ECO:0000313" key="5">
    <source>
        <dbReference type="Proteomes" id="UP000475117"/>
    </source>
</evidence>
<dbReference type="InterPro" id="IPR036554">
    <property type="entry name" value="GHMP_kinase_C_sf"/>
</dbReference>